<dbReference type="GO" id="GO:0031177">
    <property type="term" value="F:phosphopantetheine binding"/>
    <property type="evidence" value="ECO:0007669"/>
    <property type="project" value="TreeGrafter"/>
</dbReference>
<dbReference type="Proteomes" id="UP000502421">
    <property type="component" value="Chromosome"/>
</dbReference>
<dbReference type="InterPro" id="IPR009081">
    <property type="entry name" value="PP-bd_ACP"/>
</dbReference>
<comment type="cofactor">
    <cofactor evidence="1">
        <name>pantetheine 4'-phosphate</name>
        <dbReference type="ChEBI" id="CHEBI:47942"/>
    </cofactor>
</comment>
<dbReference type="SUPFAM" id="SSF56801">
    <property type="entry name" value="Acetyl-CoA synthetase-like"/>
    <property type="match status" value="4"/>
</dbReference>
<dbReference type="PANTHER" id="PTHR45527">
    <property type="entry name" value="NONRIBOSOMAL PEPTIDE SYNTHETASE"/>
    <property type="match status" value="1"/>
</dbReference>
<dbReference type="NCBIfam" id="TIGR01733">
    <property type="entry name" value="AA-adenyl-dom"/>
    <property type="match status" value="3"/>
</dbReference>
<dbReference type="KEGG" id="coy:HF329_16635"/>
<keyword evidence="2" id="KW-0596">Phosphopantetheine</keyword>
<dbReference type="NCBIfam" id="NF003417">
    <property type="entry name" value="PRK04813.1"/>
    <property type="match status" value="4"/>
</dbReference>
<dbReference type="GO" id="GO:0044550">
    <property type="term" value="P:secondary metabolite biosynthetic process"/>
    <property type="evidence" value="ECO:0007669"/>
    <property type="project" value="TreeGrafter"/>
</dbReference>
<dbReference type="InterPro" id="IPR036736">
    <property type="entry name" value="ACP-like_sf"/>
</dbReference>
<evidence type="ECO:0000313" key="6">
    <source>
        <dbReference type="EMBL" id="QJB32855.1"/>
    </source>
</evidence>
<dbReference type="InterPro" id="IPR042099">
    <property type="entry name" value="ANL_N_sf"/>
</dbReference>
<dbReference type="InterPro" id="IPR010071">
    <property type="entry name" value="AA_adenyl_dom"/>
</dbReference>
<dbReference type="SUPFAM" id="SSF47336">
    <property type="entry name" value="ACP-like"/>
    <property type="match status" value="2"/>
</dbReference>
<proteinExistence type="predicted"/>
<dbReference type="PROSITE" id="PS50075">
    <property type="entry name" value="CARRIER"/>
    <property type="match status" value="2"/>
</dbReference>
<feature type="domain" description="Carrier" evidence="5">
    <location>
        <begin position="1517"/>
        <end position="1592"/>
    </location>
</feature>
<reference evidence="7" key="1">
    <citation type="submission" date="2020-04" db="EMBL/GenBank/DDBJ databases">
        <authorList>
            <person name="Kittiwongwattana C."/>
        </authorList>
    </citation>
    <scope>NUCLEOTIDE SEQUENCE [LARGE SCALE GENOMIC DNA]</scope>
    <source>
        <strain evidence="7">1310</strain>
    </source>
</reference>
<evidence type="ECO:0000256" key="2">
    <source>
        <dbReference type="ARBA" id="ARBA00022450"/>
    </source>
</evidence>
<dbReference type="CDD" id="cd19531">
    <property type="entry name" value="LCL_NRPS-like"/>
    <property type="match status" value="1"/>
</dbReference>
<dbReference type="SUPFAM" id="SSF52777">
    <property type="entry name" value="CoA-dependent acyltransferases"/>
    <property type="match status" value="4"/>
</dbReference>
<evidence type="ECO:0000313" key="7">
    <source>
        <dbReference type="Proteomes" id="UP000502421"/>
    </source>
</evidence>
<dbReference type="GO" id="GO:0043041">
    <property type="term" value="P:amino acid activation for nonribosomal peptide biosynthetic process"/>
    <property type="evidence" value="ECO:0007669"/>
    <property type="project" value="TreeGrafter"/>
</dbReference>
<dbReference type="RefSeq" id="WP_168805453.1">
    <property type="nucleotide sequence ID" value="NZ_CP051205.1"/>
</dbReference>
<name>A0AAE6ZGV6_9BACT</name>
<dbReference type="GO" id="GO:0005737">
    <property type="term" value="C:cytoplasm"/>
    <property type="evidence" value="ECO:0007669"/>
    <property type="project" value="TreeGrafter"/>
</dbReference>
<dbReference type="InterPro" id="IPR023213">
    <property type="entry name" value="CAT-like_dom_sf"/>
</dbReference>
<protein>
    <submittedName>
        <fullName evidence="6">Amino acid adenylation domain-containing protein</fullName>
    </submittedName>
</protein>
<evidence type="ECO:0000259" key="5">
    <source>
        <dbReference type="PROSITE" id="PS50075"/>
    </source>
</evidence>
<dbReference type="InterPro" id="IPR006162">
    <property type="entry name" value="Ppantetheine_attach_site"/>
</dbReference>
<dbReference type="Gene3D" id="3.30.300.30">
    <property type="match status" value="4"/>
</dbReference>
<dbReference type="Gene3D" id="3.40.50.12780">
    <property type="entry name" value="N-terminal domain of ligase-like"/>
    <property type="match status" value="3"/>
</dbReference>
<dbReference type="InterPro" id="IPR000873">
    <property type="entry name" value="AMP-dep_synth/lig_dom"/>
</dbReference>
<dbReference type="Gene3D" id="3.30.559.30">
    <property type="entry name" value="Nonribosomal peptide synthetase, condensation domain"/>
    <property type="match status" value="2"/>
</dbReference>
<evidence type="ECO:0000256" key="4">
    <source>
        <dbReference type="SAM" id="MobiDB-lite"/>
    </source>
</evidence>
<dbReference type="GO" id="GO:0003824">
    <property type="term" value="F:catalytic activity"/>
    <property type="evidence" value="ECO:0007669"/>
    <property type="project" value="InterPro"/>
</dbReference>
<keyword evidence="3" id="KW-0597">Phosphoprotein</keyword>
<feature type="domain" description="Carrier" evidence="5">
    <location>
        <begin position="2586"/>
        <end position="2660"/>
    </location>
</feature>
<accession>A0AAE6ZGV6</accession>
<dbReference type="InterPro" id="IPR020845">
    <property type="entry name" value="AMP-binding_CS"/>
</dbReference>
<dbReference type="InterPro" id="IPR001242">
    <property type="entry name" value="Condensation_dom"/>
</dbReference>
<dbReference type="InterPro" id="IPR045851">
    <property type="entry name" value="AMP-bd_C_sf"/>
</dbReference>
<organism evidence="6 7">
    <name type="scientific">Chitinophaga oryzae</name>
    <dbReference type="NCBI Taxonomy" id="2725414"/>
    <lineage>
        <taxon>Bacteria</taxon>
        <taxon>Pseudomonadati</taxon>
        <taxon>Bacteroidota</taxon>
        <taxon>Chitinophagia</taxon>
        <taxon>Chitinophagales</taxon>
        <taxon>Chitinophagaceae</taxon>
        <taxon>Chitinophaga</taxon>
    </lineage>
</organism>
<sequence length="2691" mass="302412">MFDRKDIEDVYPLSPLQEGIYFHSKLNTSSLAYFEQFSMRVVMRLDVQILEQSFNEIIRRHPVLRTVFTDRKAGQPLQVVLKQRRIRLDVADLTGLAAEAQEQQVETYRNRDRNTPFDLSKDMLLRVGVLKLSNELFEIILSHHHIILDGGSFRIIAAELKGIYRLMVQGQPINLPAPRPFSDYIKWTLQRDVAAAKCFWKDYLLDYDQKAVVPRLPINEQQRQYQLEQRSYEGIDKKRLVALLEQLAITPFTFFKAIWGIMLGKYNDAADVIFGTIVSGRPTEIHGVNDIMGLFINAVPVRVKATADKRFDELATSFQMAENQTKRYEHYPLPEIQEESILRRDLIDHLLIVNNYTETVSDDDASQEDAFFDVLDWKGAYQTPYDFVITVSIGANIRVDFEFNNSQIDDRFAEGMVQHFSMVVEQVLKEPAIRIGDISLLSETEKKQQLSAFQEIDGWGSCPVTIPEMLDQCVAARADKAAVVYNDHVISYACLQQHVNRVAHCLQLTYEVKRGDIVAILLPVSERLPMVILAVLKAGAAYLPLNTDDPGERILQMLADAAPQIVITAAALEEKVLSSGVKRIDQDKLFRESAVYETSPPAYVNKGTDPAITFFTSGSTGRPKGVLVQHTNVVSFSKSYDQLFGLSGDFRILSYASISWDMSTPEILSGLLLGATVVLVSRSDLQNDLFILRLIKRAHIDFIQLTPSSLQFFLETDADIISHFRYLLVGGEALPLQLFQRLRRVVGTRVVNVYGPTETATWSTYYEMNGREHLTVGKPMPGEEIYVLSADMGLLPAGVPGEIYIGGEGVAAGYLNNPELTNAVFVSHPFKPGKKLYKTGDMGRLLADGNLEFLGRKDNQIKIRGYRVEMNEIEQKALEVDGVGKVLLHSYETANKERALALYYIREDIPVGTDPALPAQISREELEKQLTAIVAGKNDVTAHQASAGKLLMAHFEGNAQKFPDAVAIAFGDIFITYGELNRRVDKLSRYLIREAFVAGRETIIGVLMDRSARMVEVILAIWKSGAAYLPLNPEYPAVSIRQIIDDALPAVVIYEDETLREKLPAEAATLRLPMEVNDGLPTVAEKMSPARDEDLAYIMYTSGSTGAPKGVMIEHLGMINHIQGKIDDFEVNRRSIIVQNASVSFDISVWQLVTALVAGACTRIYTNAVVRNPEQFIRETDAHCVTILELVPTYLVEMMEILKDDNRQRLFAGLEFMILNAETFRPSLLEQWLKRFPGKKIANTYGATETSDDISHYIMDGKPAAVTVPVLRTPIHGAEVYVLDESGRPTETGEKGEIVIGGVCVGRGYINDPEQTFQKYITVSHQGLTCRFYRTGDIGLINNQGELEFAGRNDKQVKVRGHRVEIEEVEIKISHIAAVKDCTVLYAEDSHEEPYLHLFYTLKDGYSKEPRYIKDEMSLRLAPHMIPSVTVCLDALPVTDNGKIDRAALKKLIRLRGQSGKMDARIRAYLAAALPSYMVPSYIRELEKFPLTPNGKNDLKALPIPHNETTEEGKDHRFISETERQMALIWEEVLNGRKVGPEDNFFEIGGHSLKSTRVISRVSGTFDITTDIAALFKYPVLRDFSAYISTLKKALHETIVPLEECDHYPAGHSQRRFWTLEQIEDNGNAYLMPSAYTICGSPDVLVLERVFRVMVESYEILRTTFVAADGPRQKVVPADEMPRQFHYLDLSAKEDPLAHVKLLIEQERQQRIDFTKGPLFRVRLFRYNKNRFVLLFLVHHLVSDGWSTEIMRHQLNYLYNELKKDAHFKLPPRTLQYKDCVAWQYQQLNGPAVTEHRRYWQDRLSGELPVLDLPLSKSRPVEKTFVGAVLEQGIPPQLTEKIKRIAATEGASVFMVLLSVCRTLFYRYTAQEDIILGTSIAGRAHGQLEDQIGLFMNTVPLRTRVNSKENFYTVLSAEKRTLLEAYQHQDYPFDLMIQDLKVKRRMDRSPIFDVLVEFQDFEETLAGISADTAPEDFSIDGFSLDNYAIKFDLNIVFIQHDGQLKISFGYNTGLFDKAHACSIVDQYLQLAEQLLNNPFCPVGEADIVLPEEKRILRSAFKQTDLTNTVSLNERLYEHSLRWPGHICAGTHHEQLSYLALDSGVQLLARSLKDNYRIQPKDVVAVLLPRSLHLMESILAIWQCGAVYLPVDPSYPEHRIGTILEDAAPALIITNIDLLHEHLFMTALSIPICMFTPPTARCSRELPKQRLPFPSLEDDAYIIYTSGSTGKPKGAVISHLGMLNHIQAKVHDLGLDESAVVIQNASQGFDVSIWQLFAALFTGGKTVILEKDEVTDPAALIRGVAVSGAGVLQVVPSYLSLLFAAMDQQQELHVGLRGLKTLVTVGELLTASHIRKWFGYFPGTPILNSYGPTEASDAITHAWLTSAAVEDPVPVGYAVQNAEVYVLDDNLQLCPPWVYGQVCVSGAGVGKGYLNMAEKTAEVFVEKGFLGKTIYKTGDWGRFLPSGDLELKGRIDHQVKINGNRIEPEEIVHHIVNSRLVTDAKVLLVDRGADKVLVAFIVTPHAEDIRTQLRSVLTKCLPPYMIPAYFQAIETFPLTASGKVDLLKLKAAFNASMPDDTEEQRSVPEMMEERLLLTSVASVLEMKQARMQSNFFELGGDSIKAIRLVMELKSQGWILDVKDVFRTGNFKELAACMQKATVPVKRPPDIPSGAPTFDYNGLSPQGLDSIFE</sequence>
<dbReference type="EMBL" id="CP051205">
    <property type="protein sequence ID" value="QJB32855.1"/>
    <property type="molecule type" value="Genomic_DNA"/>
</dbReference>
<feature type="region of interest" description="Disordered" evidence="4">
    <location>
        <begin position="2665"/>
        <end position="2691"/>
    </location>
</feature>
<dbReference type="Gene3D" id="3.30.559.10">
    <property type="entry name" value="Chloramphenicol acetyltransferase-like domain"/>
    <property type="match status" value="2"/>
</dbReference>
<gene>
    <name evidence="6" type="ORF">HF329_16635</name>
</gene>
<dbReference type="Pfam" id="PF00501">
    <property type="entry name" value="AMP-binding"/>
    <property type="match status" value="3"/>
</dbReference>
<dbReference type="CDD" id="cd05930">
    <property type="entry name" value="A_NRPS"/>
    <property type="match status" value="3"/>
</dbReference>
<evidence type="ECO:0000256" key="1">
    <source>
        <dbReference type="ARBA" id="ARBA00001957"/>
    </source>
</evidence>
<dbReference type="Pfam" id="PF00550">
    <property type="entry name" value="PP-binding"/>
    <property type="match status" value="2"/>
</dbReference>
<dbReference type="PROSITE" id="PS00012">
    <property type="entry name" value="PHOSPHOPANTETHEINE"/>
    <property type="match status" value="2"/>
</dbReference>
<dbReference type="Pfam" id="PF00668">
    <property type="entry name" value="Condensation"/>
    <property type="match status" value="2"/>
</dbReference>
<dbReference type="Gene3D" id="1.10.1200.10">
    <property type="entry name" value="ACP-like"/>
    <property type="match status" value="2"/>
</dbReference>
<evidence type="ECO:0000256" key="3">
    <source>
        <dbReference type="ARBA" id="ARBA00022553"/>
    </source>
</evidence>
<dbReference type="PANTHER" id="PTHR45527:SF1">
    <property type="entry name" value="FATTY ACID SYNTHASE"/>
    <property type="match status" value="1"/>
</dbReference>
<dbReference type="PROSITE" id="PS00455">
    <property type="entry name" value="AMP_BINDING"/>
    <property type="match status" value="2"/>
</dbReference>